<organism evidence="9 10">
    <name type="scientific">Streptomyces lividans 1326</name>
    <dbReference type="NCBI Taxonomy" id="1200984"/>
    <lineage>
        <taxon>Bacteria</taxon>
        <taxon>Bacillati</taxon>
        <taxon>Actinomycetota</taxon>
        <taxon>Actinomycetes</taxon>
        <taxon>Kitasatosporales</taxon>
        <taxon>Streptomycetaceae</taxon>
        <taxon>Streptomyces</taxon>
    </lineage>
</organism>
<evidence type="ECO:0000256" key="2">
    <source>
        <dbReference type="ARBA" id="ARBA00023015"/>
    </source>
</evidence>
<dbReference type="PANTHER" id="PTHR43133">
    <property type="entry name" value="RNA POLYMERASE ECF-TYPE SIGMA FACTO"/>
    <property type="match status" value="1"/>
</dbReference>
<dbReference type="Pfam" id="PF08281">
    <property type="entry name" value="Sigma70_r4_2"/>
    <property type="match status" value="1"/>
</dbReference>
<keyword evidence="5" id="KW-0804">Transcription</keyword>
<dbReference type="PANTHER" id="PTHR43133:SF50">
    <property type="entry name" value="ECF RNA POLYMERASE SIGMA FACTOR SIGM"/>
    <property type="match status" value="1"/>
</dbReference>
<evidence type="ECO:0000256" key="5">
    <source>
        <dbReference type="ARBA" id="ARBA00023163"/>
    </source>
</evidence>
<evidence type="ECO:0000256" key="3">
    <source>
        <dbReference type="ARBA" id="ARBA00023082"/>
    </source>
</evidence>
<keyword evidence="2" id="KW-0805">Transcription regulation</keyword>
<evidence type="ECO:0000256" key="4">
    <source>
        <dbReference type="ARBA" id="ARBA00023125"/>
    </source>
</evidence>
<dbReference type="GO" id="GO:0006352">
    <property type="term" value="P:DNA-templated transcription initiation"/>
    <property type="evidence" value="ECO:0007669"/>
    <property type="project" value="InterPro"/>
</dbReference>
<evidence type="ECO:0000313" key="9">
    <source>
        <dbReference type="EMBL" id="EOY45756.1"/>
    </source>
</evidence>
<dbReference type="Pfam" id="PF04542">
    <property type="entry name" value="Sigma70_r2"/>
    <property type="match status" value="1"/>
</dbReference>
<dbReference type="NCBIfam" id="TIGR02983">
    <property type="entry name" value="SigE-fam_strep"/>
    <property type="match status" value="1"/>
</dbReference>
<dbReference type="InterPro" id="IPR013324">
    <property type="entry name" value="RNA_pol_sigma_r3/r4-like"/>
</dbReference>
<feature type="compositionally biased region" description="Basic and acidic residues" evidence="6">
    <location>
        <begin position="181"/>
        <end position="190"/>
    </location>
</feature>
<sequence>MNGTGKSNDFDQCYTDHARRLVAIVYAVTGDLAEAEDAVQEAFARAWLRWDRIAAAGDPVPWVRTVAMRLAVSTWRKSRNRVRAHFRHGPPTDLPGLAPDHVALVAALRKLKPEQRRVIVLHHLLDLPVEEVARETGSTRDAVRTRLVRARRALGTHLEEADTERRPQRTTRYAPGHARRGRPEEVPTHD</sequence>
<dbReference type="RefSeq" id="WP_016325453.1">
    <property type="nucleotide sequence ID" value="NZ_CM001889.1"/>
</dbReference>
<comment type="similarity">
    <text evidence="1">Belongs to the sigma-70 factor family. ECF subfamily.</text>
</comment>
<dbReference type="InterPro" id="IPR039425">
    <property type="entry name" value="RNA_pol_sigma-70-like"/>
</dbReference>
<evidence type="ECO:0000256" key="6">
    <source>
        <dbReference type="SAM" id="MobiDB-lite"/>
    </source>
</evidence>
<keyword evidence="4" id="KW-0238">DNA-binding</keyword>
<feature type="region of interest" description="Disordered" evidence="6">
    <location>
        <begin position="155"/>
        <end position="190"/>
    </location>
</feature>
<dbReference type="Gene3D" id="1.10.1740.10">
    <property type="match status" value="1"/>
</dbReference>
<proteinExistence type="inferred from homology"/>
<evidence type="ECO:0000259" key="8">
    <source>
        <dbReference type="Pfam" id="PF08281"/>
    </source>
</evidence>
<protein>
    <submittedName>
        <fullName evidence="9">RNA polymerase ECF-subfamily sigma factor</fullName>
    </submittedName>
</protein>
<evidence type="ECO:0000313" key="10">
    <source>
        <dbReference type="Proteomes" id="UP000014062"/>
    </source>
</evidence>
<gene>
    <name evidence="9" type="ORF">SLI_1039</name>
</gene>
<feature type="compositionally biased region" description="Basic and acidic residues" evidence="6">
    <location>
        <begin position="157"/>
        <end position="167"/>
    </location>
</feature>
<dbReference type="SUPFAM" id="SSF88946">
    <property type="entry name" value="Sigma2 domain of RNA polymerase sigma factors"/>
    <property type="match status" value="1"/>
</dbReference>
<feature type="domain" description="RNA polymerase sigma factor 70 region 4 type 2" evidence="8">
    <location>
        <begin position="102"/>
        <end position="154"/>
    </location>
</feature>
<dbReference type="InterPro" id="IPR014325">
    <property type="entry name" value="RNA_pol_sigma-E_actinobac"/>
</dbReference>
<dbReference type="SUPFAM" id="SSF88659">
    <property type="entry name" value="Sigma3 and sigma4 domains of RNA polymerase sigma factors"/>
    <property type="match status" value="1"/>
</dbReference>
<dbReference type="GO" id="GO:0016987">
    <property type="term" value="F:sigma factor activity"/>
    <property type="evidence" value="ECO:0007669"/>
    <property type="project" value="UniProtKB-KW"/>
</dbReference>
<dbReference type="InterPro" id="IPR036388">
    <property type="entry name" value="WH-like_DNA-bd_sf"/>
</dbReference>
<dbReference type="EMBL" id="CM001889">
    <property type="protein sequence ID" value="EOY45756.1"/>
    <property type="molecule type" value="Genomic_DNA"/>
</dbReference>
<dbReference type="Proteomes" id="UP000014062">
    <property type="component" value="Chromosome"/>
</dbReference>
<keyword evidence="3" id="KW-0731">Sigma factor</keyword>
<evidence type="ECO:0000259" key="7">
    <source>
        <dbReference type="Pfam" id="PF04542"/>
    </source>
</evidence>
<accession>A0A7U9DQB9</accession>
<feature type="domain" description="RNA polymerase sigma-70 region 2" evidence="7">
    <location>
        <begin position="14"/>
        <end position="79"/>
    </location>
</feature>
<dbReference type="Gene3D" id="1.10.10.10">
    <property type="entry name" value="Winged helix-like DNA-binding domain superfamily/Winged helix DNA-binding domain"/>
    <property type="match status" value="1"/>
</dbReference>
<dbReference type="CDD" id="cd06171">
    <property type="entry name" value="Sigma70_r4"/>
    <property type="match status" value="1"/>
</dbReference>
<dbReference type="InterPro" id="IPR013249">
    <property type="entry name" value="RNA_pol_sigma70_r4_t2"/>
</dbReference>
<reference evidence="10" key="1">
    <citation type="journal article" date="2013" name="Genome Biol. Evol.">
        <title>The genome sequence of Streptomyces lividans 66 reveals a novel tRNA-dependent peptide biosynthetic system within a metal-related genomic island.</title>
        <authorList>
            <person name="Cruz-Morales P."/>
            <person name="Vijgenboom E."/>
            <person name="Iruegas-Bocardo F."/>
            <person name="Girard G."/>
            <person name="Yanez-Guerra L.A."/>
            <person name="Ramos-Aboites H.E."/>
            <person name="Pernodet J.L."/>
            <person name="Anne J."/>
            <person name="van Wezel G.P."/>
            <person name="Barona-Gomez F."/>
        </authorList>
    </citation>
    <scope>NUCLEOTIDE SEQUENCE [LARGE SCALE GENOMIC DNA]</scope>
    <source>
        <strain evidence="10">1326</strain>
    </source>
</reference>
<evidence type="ECO:0000256" key="1">
    <source>
        <dbReference type="ARBA" id="ARBA00010641"/>
    </source>
</evidence>
<dbReference type="InterPro" id="IPR007627">
    <property type="entry name" value="RNA_pol_sigma70_r2"/>
</dbReference>
<dbReference type="AlphaFoldDB" id="A0A7U9DQB9"/>
<dbReference type="InterPro" id="IPR013325">
    <property type="entry name" value="RNA_pol_sigma_r2"/>
</dbReference>
<dbReference type="GO" id="GO:0003677">
    <property type="term" value="F:DNA binding"/>
    <property type="evidence" value="ECO:0007669"/>
    <property type="project" value="UniProtKB-KW"/>
</dbReference>
<name>A0A7U9DQB9_STRLI</name>